<name>A0A6A6QX27_9PEZI</name>
<keyword evidence="2" id="KW-0489">Methyltransferase</keyword>
<keyword evidence="2" id="KW-0808">Transferase</keyword>
<feature type="domain" description="Methyltransferase" evidence="1">
    <location>
        <begin position="49"/>
        <end position="159"/>
    </location>
</feature>
<dbReference type="Proteomes" id="UP000799750">
    <property type="component" value="Unassembled WGS sequence"/>
</dbReference>
<dbReference type="InterPro" id="IPR025714">
    <property type="entry name" value="Methyltranfer_dom"/>
</dbReference>
<evidence type="ECO:0000313" key="2">
    <source>
        <dbReference type="EMBL" id="KAF2497005.1"/>
    </source>
</evidence>
<dbReference type="Gene3D" id="3.40.50.150">
    <property type="entry name" value="Vaccinia Virus protein VP39"/>
    <property type="match status" value="1"/>
</dbReference>
<dbReference type="InterPro" id="IPR029063">
    <property type="entry name" value="SAM-dependent_MTases_sf"/>
</dbReference>
<dbReference type="PANTHER" id="PTHR43861">
    <property type="entry name" value="TRANS-ACONITATE 2-METHYLTRANSFERASE-RELATED"/>
    <property type="match status" value="1"/>
</dbReference>
<dbReference type="EMBL" id="MU004187">
    <property type="protein sequence ID" value="KAF2497005.1"/>
    <property type="molecule type" value="Genomic_DNA"/>
</dbReference>
<organism evidence="2 3">
    <name type="scientific">Lophium mytilinum</name>
    <dbReference type="NCBI Taxonomy" id="390894"/>
    <lineage>
        <taxon>Eukaryota</taxon>
        <taxon>Fungi</taxon>
        <taxon>Dikarya</taxon>
        <taxon>Ascomycota</taxon>
        <taxon>Pezizomycotina</taxon>
        <taxon>Dothideomycetes</taxon>
        <taxon>Pleosporomycetidae</taxon>
        <taxon>Mytilinidiales</taxon>
        <taxon>Mytilinidiaceae</taxon>
        <taxon>Lophium</taxon>
    </lineage>
</organism>
<protein>
    <submittedName>
        <fullName evidence="2">S-adenosyl-L-methionine-dependent methyltransferase</fullName>
    </submittedName>
</protein>
<dbReference type="OrthoDB" id="10017101at2759"/>
<reference evidence="2" key="1">
    <citation type="journal article" date="2020" name="Stud. Mycol.">
        <title>101 Dothideomycetes genomes: a test case for predicting lifestyles and emergence of pathogens.</title>
        <authorList>
            <person name="Haridas S."/>
            <person name="Albert R."/>
            <person name="Binder M."/>
            <person name="Bloem J."/>
            <person name="Labutti K."/>
            <person name="Salamov A."/>
            <person name="Andreopoulos B."/>
            <person name="Baker S."/>
            <person name="Barry K."/>
            <person name="Bills G."/>
            <person name="Bluhm B."/>
            <person name="Cannon C."/>
            <person name="Castanera R."/>
            <person name="Culley D."/>
            <person name="Daum C."/>
            <person name="Ezra D."/>
            <person name="Gonzalez J."/>
            <person name="Henrissat B."/>
            <person name="Kuo A."/>
            <person name="Liang C."/>
            <person name="Lipzen A."/>
            <person name="Lutzoni F."/>
            <person name="Magnuson J."/>
            <person name="Mondo S."/>
            <person name="Nolan M."/>
            <person name="Ohm R."/>
            <person name="Pangilinan J."/>
            <person name="Park H.-J."/>
            <person name="Ramirez L."/>
            <person name="Alfaro M."/>
            <person name="Sun H."/>
            <person name="Tritt A."/>
            <person name="Yoshinaga Y."/>
            <person name="Zwiers L.-H."/>
            <person name="Turgeon B."/>
            <person name="Goodwin S."/>
            <person name="Spatafora J."/>
            <person name="Crous P."/>
            <person name="Grigoriev I."/>
        </authorList>
    </citation>
    <scope>NUCLEOTIDE SEQUENCE</scope>
    <source>
        <strain evidence="2">CBS 269.34</strain>
    </source>
</reference>
<sequence length="291" mass="31687">MTSTSILPLPKDIFTTGYNKASLDRYAFRNVDTCCTYILPYLSTLPPDFTFLDLGCGPGSITADLASRFPDAHFTGVDPGQLFIDKAVALATERGVSSNTSFIKGDVESLKEVLGDKWGTFDVVHCHQVLNHITEAVAAMKTMKGAAKADGGLVAAREATTTNGDIFYPLLPGIAAWQQLTGVIIGAQKTGLVSGLGPRLLEVALGAGWKREEIKAGASSWCYSEPAEKKMWVESMVGMLQNKESDWYKKAVGTGKTEEELQKMVEAWREWEGRDESWSVFVSAEVVCRNS</sequence>
<dbReference type="Pfam" id="PF13847">
    <property type="entry name" value="Methyltransf_31"/>
    <property type="match status" value="1"/>
</dbReference>
<dbReference type="GO" id="GO:0032259">
    <property type="term" value="P:methylation"/>
    <property type="evidence" value="ECO:0007669"/>
    <property type="project" value="UniProtKB-KW"/>
</dbReference>
<accession>A0A6A6QX27</accession>
<dbReference type="GO" id="GO:0008168">
    <property type="term" value="F:methyltransferase activity"/>
    <property type="evidence" value="ECO:0007669"/>
    <property type="project" value="UniProtKB-KW"/>
</dbReference>
<dbReference type="AlphaFoldDB" id="A0A6A6QX27"/>
<keyword evidence="3" id="KW-1185">Reference proteome</keyword>
<proteinExistence type="predicted"/>
<gene>
    <name evidence="2" type="ORF">BU16DRAFT_526058</name>
</gene>
<dbReference type="SUPFAM" id="SSF53335">
    <property type="entry name" value="S-adenosyl-L-methionine-dependent methyltransferases"/>
    <property type="match status" value="1"/>
</dbReference>
<evidence type="ECO:0000259" key="1">
    <source>
        <dbReference type="Pfam" id="PF13847"/>
    </source>
</evidence>
<dbReference type="CDD" id="cd02440">
    <property type="entry name" value="AdoMet_MTases"/>
    <property type="match status" value="1"/>
</dbReference>
<evidence type="ECO:0000313" key="3">
    <source>
        <dbReference type="Proteomes" id="UP000799750"/>
    </source>
</evidence>